<dbReference type="Proteomes" id="UP000076858">
    <property type="component" value="Unassembled WGS sequence"/>
</dbReference>
<gene>
    <name evidence="1" type="ORF">APZ42_027595</name>
</gene>
<sequence length="330" mass="37973">MREQRKHLARYPTCGRVPSHRLYPVSESVEVEIVNHIRITTSDKSFDIPEEPATINVTHTPASVLVVHCNGTQPVAMVVIVKKFIASPIFPANLEEDVMDRLERSELVAAYNRWTDADQARNVVMYVEGEVKKLLLVHTNPDYWKDLPIRPRNSSRIRNPCCLGGLLNPRGNNEASYNNIQANVRSFPGKKRKTDNGFGFFLKAKLKHLQDDASIMFCQPLLNGLLYAINFRFDYMFCDNELRLAKYQTPCLNYHGLRILATGRLHLALAQAQRKKIETRKISFRQSQNGTKKTKTNDEVNSYLKLCKTLEQLRDYPIMQNIYRYVGSNK</sequence>
<protein>
    <submittedName>
        <fullName evidence="1">Uncharacterized protein</fullName>
    </submittedName>
</protein>
<reference evidence="1 2" key="1">
    <citation type="submission" date="2016-03" db="EMBL/GenBank/DDBJ databases">
        <title>EvidentialGene: Evidence-directed Construction of Genes on Genomes.</title>
        <authorList>
            <person name="Gilbert D.G."/>
            <person name="Choi J.-H."/>
            <person name="Mockaitis K."/>
            <person name="Colbourne J."/>
            <person name="Pfrender M."/>
        </authorList>
    </citation>
    <scope>NUCLEOTIDE SEQUENCE [LARGE SCALE GENOMIC DNA]</scope>
    <source>
        <strain evidence="1 2">Xinb3</strain>
        <tissue evidence="1">Complete organism</tissue>
    </source>
</reference>
<evidence type="ECO:0000313" key="1">
    <source>
        <dbReference type="EMBL" id="KZS08417.1"/>
    </source>
</evidence>
<organism evidence="1 2">
    <name type="scientific">Daphnia magna</name>
    <dbReference type="NCBI Taxonomy" id="35525"/>
    <lineage>
        <taxon>Eukaryota</taxon>
        <taxon>Metazoa</taxon>
        <taxon>Ecdysozoa</taxon>
        <taxon>Arthropoda</taxon>
        <taxon>Crustacea</taxon>
        <taxon>Branchiopoda</taxon>
        <taxon>Diplostraca</taxon>
        <taxon>Cladocera</taxon>
        <taxon>Anomopoda</taxon>
        <taxon>Daphniidae</taxon>
        <taxon>Daphnia</taxon>
    </lineage>
</organism>
<comment type="caution">
    <text evidence="1">The sequence shown here is derived from an EMBL/GenBank/DDBJ whole genome shotgun (WGS) entry which is preliminary data.</text>
</comment>
<dbReference type="EMBL" id="LRGB01002216">
    <property type="protein sequence ID" value="KZS08417.1"/>
    <property type="molecule type" value="Genomic_DNA"/>
</dbReference>
<dbReference type="AlphaFoldDB" id="A0A164R8B3"/>
<dbReference type="PANTHER" id="PTHR33194:SF4">
    <property type="entry name" value="CCHC-TYPE DOMAIN-CONTAINING PROTEIN"/>
    <property type="match status" value="1"/>
</dbReference>
<keyword evidence="2" id="KW-1185">Reference proteome</keyword>
<name>A0A164R8B3_9CRUS</name>
<dbReference type="PANTHER" id="PTHR33194">
    <property type="entry name" value="ZINC KNUCKLE DOMAINCONTAINING PROTEIN"/>
    <property type="match status" value="1"/>
</dbReference>
<accession>A0A164R8B3</accession>
<proteinExistence type="predicted"/>
<evidence type="ECO:0000313" key="2">
    <source>
        <dbReference type="Proteomes" id="UP000076858"/>
    </source>
</evidence>